<reference evidence="3 4" key="1">
    <citation type="submission" date="2017-07" db="EMBL/GenBank/DDBJ databases">
        <title>Annotated genome sequence of Bacterioplanes sanyensis isolated from Red Sea.</title>
        <authorList>
            <person name="Rehman Z.U."/>
        </authorList>
    </citation>
    <scope>NUCLEOTIDE SEQUENCE [LARGE SCALE GENOMIC DNA]</scope>
    <source>
        <strain evidence="3 4">NV9</strain>
    </source>
</reference>
<dbReference type="PANTHER" id="PTHR31088:SF9">
    <property type="entry name" value="PHAGE SHOCK PROTEIN A"/>
    <property type="match status" value="1"/>
</dbReference>
<organism evidence="3 4">
    <name type="scientific">Bacterioplanes sanyensis</name>
    <dbReference type="NCBI Taxonomy" id="1249553"/>
    <lineage>
        <taxon>Bacteria</taxon>
        <taxon>Pseudomonadati</taxon>
        <taxon>Pseudomonadota</taxon>
        <taxon>Gammaproteobacteria</taxon>
        <taxon>Oceanospirillales</taxon>
        <taxon>Oceanospirillaceae</taxon>
        <taxon>Bacterioplanes</taxon>
    </lineage>
</organism>
<gene>
    <name evidence="3" type="ORF">CHH28_19070</name>
</gene>
<sequence length="234" mass="25757">MNIWAKMMTALRGGVNEAGEAIVDSQALRILDQEVREAAAELDQSKNSLAEMMARQKVSQDKSEQLRQHIETHEGYALQALEQGDEALALEVAEKIAELEQQHSQEQAAANSYADSVTQMKTAIVQTQRNIQRLKQQLDTVKASESVHRAQAAVAQRHSGSHAKLRTAMDSLQRIKEKQALRDAELAAASELAEEAPELSLQNKLEQAGIRVQGNRSEDILARIKTRKSGGAAE</sequence>
<evidence type="ECO:0000256" key="1">
    <source>
        <dbReference type="ARBA" id="ARBA00043985"/>
    </source>
</evidence>
<dbReference type="RefSeq" id="WP_094061798.1">
    <property type="nucleotide sequence ID" value="NZ_CP022530.1"/>
</dbReference>
<keyword evidence="2" id="KW-0175">Coiled coil</keyword>
<name>A0A222FQ41_9GAMM</name>
<evidence type="ECO:0000313" key="4">
    <source>
        <dbReference type="Proteomes" id="UP000202440"/>
    </source>
</evidence>
<dbReference type="Pfam" id="PF04012">
    <property type="entry name" value="PspA_IM30"/>
    <property type="match status" value="1"/>
</dbReference>
<keyword evidence="4" id="KW-1185">Reference proteome</keyword>
<accession>A0A222FQ41</accession>
<feature type="coiled-coil region" evidence="2">
    <location>
        <begin position="28"/>
        <end position="55"/>
    </location>
</feature>
<proteinExistence type="inferred from homology"/>
<feature type="coiled-coil region" evidence="2">
    <location>
        <begin position="89"/>
        <end position="144"/>
    </location>
</feature>
<dbReference type="InterPro" id="IPR007157">
    <property type="entry name" value="PspA_VIPP1"/>
</dbReference>
<dbReference type="OrthoDB" id="8844617at2"/>
<evidence type="ECO:0000313" key="3">
    <source>
        <dbReference type="EMBL" id="ASP40636.1"/>
    </source>
</evidence>
<protein>
    <submittedName>
        <fullName evidence="3">Phage shock protein A</fullName>
    </submittedName>
</protein>
<dbReference type="KEGG" id="bsan:CHH28_19070"/>
<evidence type="ECO:0000256" key="2">
    <source>
        <dbReference type="SAM" id="Coils"/>
    </source>
</evidence>
<dbReference type="Proteomes" id="UP000202440">
    <property type="component" value="Chromosome"/>
</dbReference>
<dbReference type="EMBL" id="CP022530">
    <property type="protein sequence ID" value="ASP40636.1"/>
    <property type="molecule type" value="Genomic_DNA"/>
</dbReference>
<dbReference type="AlphaFoldDB" id="A0A222FQ41"/>
<comment type="similarity">
    <text evidence="1">Belongs to the PspA/Vipp/IM30 family.</text>
</comment>
<dbReference type="PANTHER" id="PTHR31088">
    <property type="entry name" value="MEMBRANE-ASSOCIATED PROTEIN VIPP1, CHLOROPLASTIC"/>
    <property type="match status" value="1"/>
</dbReference>